<gene>
    <name evidence="1" type="ORF">EJP67_18485</name>
</gene>
<evidence type="ECO:0008006" key="3">
    <source>
        <dbReference type="Google" id="ProtNLM"/>
    </source>
</evidence>
<dbReference type="RefSeq" id="WP_126023164.1">
    <property type="nucleotide sequence ID" value="NZ_RXFT01000007.1"/>
</dbReference>
<name>A0A3S0Z5C5_9BURK</name>
<dbReference type="EMBL" id="RXFT01000007">
    <property type="protein sequence ID" value="RUR69049.1"/>
    <property type="molecule type" value="Genomic_DNA"/>
</dbReference>
<evidence type="ECO:0000313" key="2">
    <source>
        <dbReference type="Proteomes" id="UP000281118"/>
    </source>
</evidence>
<dbReference type="OrthoDB" id="9889222at2"/>
<proteinExistence type="predicted"/>
<evidence type="ECO:0000313" key="1">
    <source>
        <dbReference type="EMBL" id="RUR69049.1"/>
    </source>
</evidence>
<reference evidence="1 2" key="1">
    <citation type="submission" date="2018-12" db="EMBL/GenBank/DDBJ databases">
        <title>The genome sequences of Variovorax guangxiensis DSM 27352.</title>
        <authorList>
            <person name="Gao J."/>
            <person name="Sun J."/>
        </authorList>
    </citation>
    <scope>NUCLEOTIDE SEQUENCE [LARGE SCALE GENOMIC DNA]</scope>
    <source>
        <strain evidence="1 2">DSM 27352</strain>
    </source>
</reference>
<dbReference type="AlphaFoldDB" id="A0A3S0Z5C5"/>
<sequence length="63" mass="7036">MDSKVSAIALTDRELAVVQAVANERGVTVEEAFEQLAREAIEARFRRHTGRAPARVYPIRGKQ</sequence>
<organism evidence="1 2">
    <name type="scientific">Variovorax guangxiensis</name>
    <dbReference type="NCBI Taxonomy" id="1775474"/>
    <lineage>
        <taxon>Bacteria</taxon>
        <taxon>Pseudomonadati</taxon>
        <taxon>Pseudomonadota</taxon>
        <taxon>Betaproteobacteria</taxon>
        <taxon>Burkholderiales</taxon>
        <taxon>Comamonadaceae</taxon>
        <taxon>Variovorax</taxon>
    </lineage>
</organism>
<dbReference type="Proteomes" id="UP000281118">
    <property type="component" value="Unassembled WGS sequence"/>
</dbReference>
<comment type="caution">
    <text evidence="1">The sequence shown here is derived from an EMBL/GenBank/DDBJ whole genome shotgun (WGS) entry which is preliminary data.</text>
</comment>
<accession>A0A3S0Z5C5</accession>
<protein>
    <recommendedName>
        <fullName evidence="3">Ribbon-helix-helix protein, CopG family</fullName>
    </recommendedName>
</protein>